<reference evidence="1 2" key="1">
    <citation type="submission" date="2018-09" db="EMBL/GenBank/DDBJ databases">
        <title>A high-quality reference genome of wild soybean provides a powerful tool to mine soybean genomes.</title>
        <authorList>
            <person name="Xie M."/>
            <person name="Chung C.Y.L."/>
            <person name="Li M.-W."/>
            <person name="Wong F.-L."/>
            <person name="Chan T.-F."/>
            <person name="Lam H.-M."/>
        </authorList>
    </citation>
    <scope>NUCLEOTIDE SEQUENCE [LARGE SCALE GENOMIC DNA]</scope>
    <source>
        <strain evidence="2">cv. W05</strain>
        <tissue evidence="1">Hypocotyl of etiolated seedlings</tissue>
    </source>
</reference>
<proteinExistence type="predicted"/>
<dbReference type="AlphaFoldDB" id="A0A445HF03"/>
<dbReference type="EMBL" id="QZWG01000013">
    <property type="protein sequence ID" value="RZB72177.1"/>
    <property type="molecule type" value="Genomic_DNA"/>
</dbReference>
<evidence type="ECO:0000313" key="2">
    <source>
        <dbReference type="Proteomes" id="UP000289340"/>
    </source>
</evidence>
<dbReference type="Gene3D" id="2.30.30.140">
    <property type="match status" value="1"/>
</dbReference>
<comment type="caution">
    <text evidence="1">The sequence shown here is derived from an EMBL/GenBank/DDBJ whole genome shotgun (WGS) entry which is preliminary data.</text>
</comment>
<evidence type="ECO:0000313" key="1">
    <source>
        <dbReference type="EMBL" id="RZB72177.1"/>
    </source>
</evidence>
<dbReference type="SUPFAM" id="SSF54160">
    <property type="entry name" value="Chromo domain-like"/>
    <property type="match status" value="1"/>
</dbReference>
<protein>
    <submittedName>
        <fullName evidence="1">Uncharacterized protein</fullName>
    </submittedName>
</protein>
<name>A0A445HF03_GLYSO</name>
<accession>A0A445HF03</accession>
<gene>
    <name evidence="1" type="ORF">D0Y65_036496</name>
</gene>
<dbReference type="InterPro" id="IPR016197">
    <property type="entry name" value="Chromo-like_dom_sf"/>
</dbReference>
<dbReference type="Proteomes" id="UP000289340">
    <property type="component" value="Chromosome 13"/>
</dbReference>
<keyword evidence="2" id="KW-1185">Reference proteome</keyword>
<sequence>MLVAGIVFVKMVQIVDGMWQGCLDADCIVIFLLFIFAVNRRLDEWVKLDQLDLNSVEAVVDEKVEEKRNQDNKTKGNSFFLYSSSTTINDKGKRRTEEDEIYTIGKGIKEVVASASEVVTKIGEENLADEEKLLVANRVLQFL</sequence>
<organism evidence="1 2">
    <name type="scientific">Glycine soja</name>
    <name type="common">Wild soybean</name>
    <dbReference type="NCBI Taxonomy" id="3848"/>
    <lineage>
        <taxon>Eukaryota</taxon>
        <taxon>Viridiplantae</taxon>
        <taxon>Streptophyta</taxon>
        <taxon>Embryophyta</taxon>
        <taxon>Tracheophyta</taxon>
        <taxon>Spermatophyta</taxon>
        <taxon>Magnoliopsida</taxon>
        <taxon>eudicotyledons</taxon>
        <taxon>Gunneridae</taxon>
        <taxon>Pentapetalae</taxon>
        <taxon>rosids</taxon>
        <taxon>fabids</taxon>
        <taxon>Fabales</taxon>
        <taxon>Fabaceae</taxon>
        <taxon>Papilionoideae</taxon>
        <taxon>50 kb inversion clade</taxon>
        <taxon>NPAAA clade</taxon>
        <taxon>indigoferoid/millettioid clade</taxon>
        <taxon>Phaseoleae</taxon>
        <taxon>Glycine</taxon>
        <taxon>Glycine subgen. Soja</taxon>
    </lineage>
</organism>